<reference evidence="5 6" key="1">
    <citation type="journal article" date="2024" name="Genome Biol. Evol.">
        <title>Chromosome-level genome assembly of the viviparous eelpout Zoarces viviparus.</title>
        <authorList>
            <person name="Fuhrmann N."/>
            <person name="Brasseur M.V."/>
            <person name="Bakowski C.E."/>
            <person name="Podsiadlowski L."/>
            <person name="Prost S."/>
            <person name="Krehenwinkel H."/>
            <person name="Mayer C."/>
        </authorList>
    </citation>
    <scope>NUCLEOTIDE SEQUENCE [LARGE SCALE GENOMIC DNA]</scope>
    <source>
        <strain evidence="5">NO-MEL_2022_Ind0_liver</strain>
    </source>
</reference>
<dbReference type="GO" id="GO:0005829">
    <property type="term" value="C:cytosol"/>
    <property type="evidence" value="ECO:0007669"/>
    <property type="project" value="TreeGrafter"/>
</dbReference>
<dbReference type="Pfam" id="PF03281">
    <property type="entry name" value="Mab-21"/>
    <property type="match status" value="1"/>
</dbReference>
<dbReference type="GO" id="GO:0061501">
    <property type="term" value="F:2',3'-cyclic GMP-AMP synthase activity"/>
    <property type="evidence" value="ECO:0007669"/>
    <property type="project" value="TreeGrafter"/>
</dbReference>
<evidence type="ECO:0008006" key="7">
    <source>
        <dbReference type="Google" id="ProtNLM"/>
    </source>
</evidence>
<dbReference type="Gene3D" id="1.10.1410.40">
    <property type="match status" value="1"/>
</dbReference>
<dbReference type="Pfam" id="PF20266">
    <property type="entry name" value="Mab-21_C"/>
    <property type="match status" value="1"/>
</dbReference>
<dbReference type="GO" id="GO:0002218">
    <property type="term" value="P:activation of innate immune response"/>
    <property type="evidence" value="ECO:0007669"/>
    <property type="project" value="TreeGrafter"/>
</dbReference>
<sequence length="472" mass="52877">MTGRGRPRRAKSPDTKSANSTTSPEEVSLQNGTTKERKPKAQKKARGAEESPLQDSKQQSATSDNTKAPARCTKAKKKTEEAAEEIRKTQPETPKETPKACVPPVRCAEGELSILHKTLENLKIKRVERSDAAKLVNNIVKAIVEHLKEKSQSFKEIEAPLHTGSYYENLKISNPDEFDVMLPVPVSRANITPFGDDGAFYSVALKRGNSPLQRFQKPDGPLSASEMLKEFRDEVKKSVKQFTEWEVTKKKKGCPAVTLMTTDQPIPISLDIVLSIVVKGSWPAFTNEGIKIDGWLGTKVKQQYKRLPYYLVPKYEGVGTVESDGVPAKDVWRVSFSHVEKAMLMNHGSEKTCCEREGERCCRKDCLKLLKHLLGLLKEKDSSLTKFCSYHVKTTLLHACCSRTNDDDWRASGLSSCFLLLLEDFVEHLERGVLHNFFIPTQNLLSGPGLKKCKSLAQRIGEERDNGFPIFK</sequence>
<protein>
    <recommendedName>
        <fullName evidence="7">Cyclic GMP-AMP synthase</fullName>
    </recommendedName>
</protein>
<dbReference type="GO" id="GO:0032481">
    <property type="term" value="P:positive regulation of type I interferon production"/>
    <property type="evidence" value="ECO:0007669"/>
    <property type="project" value="TreeGrafter"/>
</dbReference>
<dbReference type="InterPro" id="IPR046906">
    <property type="entry name" value="Mab-21_HhH/H2TH-like"/>
</dbReference>
<evidence type="ECO:0000259" key="4">
    <source>
        <dbReference type="Pfam" id="PF20266"/>
    </source>
</evidence>
<dbReference type="GO" id="GO:0035861">
    <property type="term" value="C:site of double-strand break"/>
    <property type="evidence" value="ECO:0007669"/>
    <property type="project" value="TreeGrafter"/>
</dbReference>
<dbReference type="GO" id="GO:2000042">
    <property type="term" value="P:negative regulation of double-strand break repair via homologous recombination"/>
    <property type="evidence" value="ECO:0007669"/>
    <property type="project" value="TreeGrafter"/>
</dbReference>
<dbReference type="GO" id="GO:0002230">
    <property type="term" value="P:positive regulation of defense response to virus by host"/>
    <property type="evidence" value="ECO:0007669"/>
    <property type="project" value="TreeGrafter"/>
</dbReference>
<dbReference type="GO" id="GO:0003682">
    <property type="term" value="F:chromatin binding"/>
    <property type="evidence" value="ECO:0007669"/>
    <property type="project" value="TreeGrafter"/>
</dbReference>
<dbReference type="Proteomes" id="UP001488805">
    <property type="component" value="Unassembled WGS sequence"/>
</dbReference>
<dbReference type="InterPro" id="IPR046903">
    <property type="entry name" value="Mab-21-like_nuc_Trfase"/>
</dbReference>
<dbReference type="FunFam" id="1.10.1410.40:FF:000007">
    <property type="entry name" value="Cyclic GMP-AMP synthase"/>
    <property type="match status" value="1"/>
</dbReference>
<gene>
    <name evidence="5" type="ORF">VZT92_001234</name>
</gene>
<evidence type="ECO:0000256" key="1">
    <source>
        <dbReference type="ARBA" id="ARBA00008307"/>
    </source>
</evidence>
<feature type="compositionally biased region" description="Polar residues" evidence="2">
    <location>
        <begin position="15"/>
        <end position="33"/>
    </location>
</feature>
<dbReference type="GO" id="GO:0005634">
    <property type="term" value="C:nucleus"/>
    <property type="evidence" value="ECO:0007669"/>
    <property type="project" value="TreeGrafter"/>
</dbReference>
<dbReference type="PANTHER" id="PTHR10656:SF35">
    <property type="entry name" value="CYCLIC GMP-AMP SYNTHASE"/>
    <property type="match status" value="1"/>
</dbReference>
<evidence type="ECO:0000259" key="3">
    <source>
        <dbReference type="Pfam" id="PF03281"/>
    </source>
</evidence>
<dbReference type="GO" id="GO:0006974">
    <property type="term" value="P:DNA damage response"/>
    <property type="evidence" value="ECO:0007669"/>
    <property type="project" value="TreeGrafter"/>
</dbReference>
<organism evidence="5 6">
    <name type="scientific">Zoarces viviparus</name>
    <name type="common">Viviparous eelpout</name>
    <name type="synonym">Blennius viviparus</name>
    <dbReference type="NCBI Taxonomy" id="48416"/>
    <lineage>
        <taxon>Eukaryota</taxon>
        <taxon>Metazoa</taxon>
        <taxon>Chordata</taxon>
        <taxon>Craniata</taxon>
        <taxon>Vertebrata</taxon>
        <taxon>Euteleostomi</taxon>
        <taxon>Actinopterygii</taxon>
        <taxon>Neopterygii</taxon>
        <taxon>Teleostei</taxon>
        <taxon>Neoteleostei</taxon>
        <taxon>Acanthomorphata</taxon>
        <taxon>Eupercaria</taxon>
        <taxon>Perciformes</taxon>
        <taxon>Cottioidei</taxon>
        <taxon>Zoarcales</taxon>
        <taxon>Zoarcidae</taxon>
        <taxon>Zoarcinae</taxon>
        <taxon>Zoarces</taxon>
    </lineage>
</organism>
<name>A0AAW1G251_ZOAVI</name>
<feature type="domain" description="Mab-21-like HhH/H2TH-like" evidence="4">
    <location>
        <begin position="362"/>
        <end position="460"/>
    </location>
</feature>
<comment type="caution">
    <text evidence="5">The sequence shown here is derived from an EMBL/GenBank/DDBJ whole genome shotgun (WGS) entry which is preliminary data.</text>
</comment>
<dbReference type="GO" id="GO:0003690">
    <property type="term" value="F:double-stranded DNA binding"/>
    <property type="evidence" value="ECO:0007669"/>
    <property type="project" value="TreeGrafter"/>
</dbReference>
<evidence type="ECO:0000256" key="2">
    <source>
        <dbReference type="SAM" id="MobiDB-lite"/>
    </source>
</evidence>
<proteinExistence type="inferred from homology"/>
<dbReference type="PANTHER" id="PTHR10656">
    <property type="entry name" value="CELL FATE DETERMINING PROTEIN MAB21-RELATED"/>
    <property type="match status" value="1"/>
</dbReference>
<dbReference type="GO" id="GO:0071360">
    <property type="term" value="P:cellular response to exogenous dsRNA"/>
    <property type="evidence" value="ECO:0007669"/>
    <property type="project" value="TreeGrafter"/>
</dbReference>
<feature type="region of interest" description="Disordered" evidence="2">
    <location>
        <begin position="1"/>
        <end position="101"/>
    </location>
</feature>
<dbReference type="AlphaFoldDB" id="A0AAW1G251"/>
<dbReference type="Gene3D" id="3.30.460.90">
    <property type="match status" value="1"/>
</dbReference>
<evidence type="ECO:0000313" key="6">
    <source>
        <dbReference type="Proteomes" id="UP001488805"/>
    </source>
</evidence>
<dbReference type="SMART" id="SM01265">
    <property type="entry name" value="Mab-21"/>
    <property type="match status" value="1"/>
</dbReference>
<dbReference type="EMBL" id="JBCEZU010000002">
    <property type="protein sequence ID" value="KAK9541169.1"/>
    <property type="molecule type" value="Genomic_DNA"/>
</dbReference>
<keyword evidence="6" id="KW-1185">Reference proteome</keyword>
<accession>A0AAW1G251</accession>
<evidence type="ECO:0000313" key="5">
    <source>
        <dbReference type="EMBL" id="KAK9541169.1"/>
    </source>
</evidence>
<feature type="compositionally biased region" description="Basic and acidic residues" evidence="2">
    <location>
        <begin position="78"/>
        <end position="98"/>
    </location>
</feature>
<feature type="domain" description="Mab-21-like nucleotidyltransferase" evidence="3">
    <location>
        <begin position="166"/>
        <end position="345"/>
    </location>
</feature>
<feature type="compositionally biased region" description="Basic residues" evidence="2">
    <location>
        <begin position="1"/>
        <end position="10"/>
    </location>
</feature>
<feature type="compositionally biased region" description="Polar residues" evidence="2">
    <location>
        <begin position="53"/>
        <end position="66"/>
    </location>
</feature>
<dbReference type="GO" id="GO:0038001">
    <property type="term" value="P:paracrine signaling"/>
    <property type="evidence" value="ECO:0007669"/>
    <property type="project" value="TreeGrafter"/>
</dbReference>
<dbReference type="InterPro" id="IPR024810">
    <property type="entry name" value="MAB21L/cGLR"/>
</dbReference>
<comment type="similarity">
    <text evidence="1">Belongs to the mab-21 family.</text>
</comment>